<evidence type="ECO:0000313" key="1">
    <source>
        <dbReference type="EMBL" id="CUT17701.1"/>
    </source>
</evidence>
<reference evidence="2" key="1">
    <citation type="submission" date="2015-11" db="EMBL/GenBank/DDBJ databases">
        <authorList>
            <person name="Seth-Smith H.M.B."/>
        </authorList>
    </citation>
    <scope>NUCLEOTIDE SEQUENCE [LARGE SCALE GENOMIC DNA]</scope>
    <source>
        <strain evidence="2">2013Ark11</strain>
    </source>
</reference>
<organism evidence="1 2">
    <name type="scientific">Candidatus Ichthyocystis hellenicum</name>
    <dbReference type="NCBI Taxonomy" id="1561003"/>
    <lineage>
        <taxon>Bacteria</taxon>
        <taxon>Pseudomonadati</taxon>
        <taxon>Pseudomonadota</taxon>
        <taxon>Betaproteobacteria</taxon>
        <taxon>Burkholderiales</taxon>
        <taxon>Candidatus Ichthyocystis</taxon>
    </lineage>
</organism>
<protein>
    <submittedName>
        <fullName evidence="1">Uncharacterized protein</fullName>
    </submittedName>
</protein>
<sequence>MSVVFDHSKMVVYFLINNIIITMSINYSKTMSGVIAQVKKYGVSQYDDRSVDIDDKSSLIQDFTHHSPIVSAIADNDSAEVGVSYLSCKTLQDLCFGYGYSIDFETIAKVCDCNFFQEYASSCGYQFTESFLSSIYKHRVKLVRKINPILTEGFSFLKNGSSKLKITDELMDGISYSFSKAVYDLRPKCIDILQIHIVPLVIKSITNSGIIDNNCERKMTYQEMERFFLYYITTLERLIMAKIMNYWEDFCDANKYKLSSLSVVDYINPFTRSYKSAGIIVPQVNYPAAFVCIFESCISFMAIDKIEDMMDDFVVKFVDELKNIVRCKCAYICSHGDNACESIKKMRNGLTDLIKKEFYKRVREKEVTDYFNNFLSKLIIWHPQNLGDENVKNSKSLIFEAIIVDIYKSLTHSLDYDLQNIVKYFHYKLTKSMKCMSKVGNLHITLENKFMVRLHPEDSNSIYSLMNDFHGKYIDVIRDKFCMMLKEKYEFPDGTAISTVSWDKISKNIFPIVKEAVSNIVKEERLCIYKILSNARIVDDAYSSFANIRNATSEEKDSIFKFIIYKIDQKITELFKKVWVDYRKDSVGCTSGNNESSVVSVDDVIPMSLPKFRSDILVSAGYEQGESPLVTSFPIDLDFFSSTVRGDKIVNMWGLNLHPEDDKLILILRKKFSSKIKEHVRNLFSDMLKTKFSLPSGKVIHKCSWSLVSNDLYTLAMESIESILEEQYVELDEILSKARIVDVTANDISSCIVRDVTDDEKNILMIRSRKLIYGRLSHSFRLSWLDITEYSKSAGYGYKEISENADDGVIEGSWGVRLRYSDNIAILRARRRFSSDIVVCISSKFHEMIKNKYKFGDGTVIARVAWFRVSRKLFPIAKEEIRYILEDESKELEQIISRSRVLVNPGVYRDITDEEKQIVLENIMKLVCKKLKPLFSRSWSNVITSLCRSHSDLEDGVEDEATTNYGGELSLPSSDFMSIRKERDAEVAEDVWGVIVRYEDDIAILNVRRKFSSEISKSVRRKFIEIIKNGYKLEDGTTIGDLPWKTVSRKLMPVAENEIAPIVEIECAKINEILLKSRVVISESDFTRELTSDERSSIMKTIVKSIHKQFVAMSSIIWGDVIRLSVDSKNSETTGENKGKIGSKKIGGVKIRYDDSAVIFSIKREYNHKIVPVLRSKFSKMIKNRYKFEDDSILGKFAWFRVSKKMFPIAKEEVKNIIEDESNRLWEFLSEARVCVDDTTDRSLTTEERGGVFKSITRLIDKGLKSLCAKVWSDVISCLGRTYIDHDVCITSESSLSSDDLIKFMKVDAGFVINNSRVMFCYEDDISILNVKKRFSSEISRCVRCKFVEMLEIKYRFDDGTIIGKLPWKVVSKKVLPIVTKEIIPIIEKERIEISNILSKSRVIVYSSNDDSSITRILTSKEIHGILNIIMESVYRSEIYRFSKIWVRLIKSLKEESLRNDMNLYRCGNESKKVESDNNCSSPLCLLDLREEDIEELDNIRLEFIGSLGAIIGNFVNSSPSKDVGISSSYSLDDVISYVSKRSSGLFKEGGFLHRVKLILSVARVVSLPGKDRLLTAKERKFISQLFMDSIDSDRDYLIRKRVGGLSSRPSVAKVAYKDHDKCMSRMITLCTYPGNYSSSNKNSYNYNA</sequence>
<dbReference type="Proteomes" id="UP000198651">
    <property type="component" value="Chromosome I"/>
</dbReference>
<keyword evidence="2" id="KW-1185">Reference proteome</keyword>
<gene>
    <name evidence="1" type="ORF">Ark11_0878</name>
</gene>
<dbReference type="OrthoDB" id="9940308at2"/>
<dbReference type="EMBL" id="LN906597">
    <property type="protein sequence ID" value="CUT17701.1"/>
    <property type="molecule type" value="Genomic_DNA"/>
</dbReference>
<dbReference type="PATRIC" id="fig|1561003.3.peg.897"/>
<name>A0A0S4M1P2_9BURK</name>
<accession>A0A0S4M1P2</accession>
<proteinExistence type="predicted"/>
<evidence type="ECO:0000313" key="2">
    <source>
        <dbReference type="Proteomes" id="UP000198651"/>
    </source>
</evidence>